<proteinExistence type="inferred from homology"/>
<sequence length="528" mass="57219">MAQPSSGDSQSNLAEYSVSEISGSIKRTVEDAFGHVRIRGEVSGYRGPHSSGHAYFSLKDDRARIEAVIWRGVFSKLKFKPEEGMEMIATGKVTTYPGSSKYQIVIESMEPAGAGALMALLEERRKKLAAEGLFDEARKQLLPHMPRVIGVVTSPTGAVIRDILHRITDRFPVHVLVWPVRVQGETSGDEVAAAINGFNALEPGGPLARPDVLIVARGGGSLEDLWGFNDEAVVRAAAQSDIPLISAVGHETDWTLIDHAADVRAPTPTGAAEMAVPVKAELEAGLAAIAARLSGSVSRSLDSNRQSVRALSRALPSIDMLLALPRRRFDEAASRLGRALQLNTAGKRQLFERRAAQLTPATLQRQVLEKNQRLLELGTRNERQLERQIERSASRLSNASARLTLRPAADKAARGRERVQVLARRSGEIVSLLYERQERKLQEAARLLNSLSYRNVLKRGYAVVRDSQDLAVESVAALSQGDAISLEFADGRLSAVAGDQAAEPKRAKPKPKKPGKPAKGGADQGSLF</sequence>
<keyword evidence="4 5" id="KW-0269">Exonuclease</keyword>
<dbReference type="GO" id="GO:0003676">
    <property type="term" value="F:nucleic acid binding"/>
    <property type="evidence" value="ECO:0007669"/>
    <property type="project" value="InterPro"/>
</dbReference>
<dbReference type="Pfam" id="PF02601">
    <property type="entry name" value="Exonuc_VII_L"/>
    <property type="match status" value="1"/>
</dbReference>
<dbReference type="CDD" id="cd04489">
    <property type="entry name" value="ExoVII_LU_OBF"/>
    <property type="match status" value="1"/>
</dbReference>
<comment type="catalytic activity">
    <reaction evidence="5 6">
        <text>Exonucleolytic cleavage in either 5'- to 3'- or 3'- to 5'-direction to yield nucleoside 5'-phosphates.</text>
        <dbReference type="EC" id="3.1.11.6"/>
    </reaction>
</comment>
<comment type="similarity">
    <text evidence="5 6">Belongs to the XseA family.</text>
</comment>
<comment type="subcellular location">
    <subcellularLocation>
        <location evidence="5 6">Cytoplasm</location>
    </subcellularLocation>
</comment>
<evidence type="ECO:0000256" key="3">
    <source>
        <dbReference type="ARBA" id="ARBA00022801"/>
    </source>
</evidence>
<evidence type="ECO:0000256" key="6">
    <source>
        <dbReference type="RuleBase" id="RU004355"/>
    </source>
</evidence>
<dbReference type="HAMAP" id="MF_00378">
    <property type="entry name" value="Exonuc_7_L"/>
    <property type="match status" value="1"/>
</dbReference>
<dbReference type="PANTHER" id="PTHR30008:SF0">
    <property type="entry name" value="EXODEOXYRIBONUCLEASE 7 LARGE SUBUNIT"/>
    <property type="match status" value="1"/>
</dbReference>
<evidence type="ECO:0000313" key="11">
    <source>
        <dbReference type="Proteomes" id="UP001151234"/>
    </source>
</evidence>
<gene>
    <name evidence="5 10" type="primary">xseA</name>
    <name evidence="10" type="ORF">OQ273_16285</name>
</gene>
<evidence type="ECO:0000256" key="5">
    <source>
        <dbReference type="HAMAP-Rule" id="MF_00378"/>
    </source>
</evidence>
<protein>
    <recommendedName>
        <fullName evidence="5">Exodeoxyribonuclease 7 large subunit</fullName>
        <ecNumber evidence="5">3.1.11.6</ecNumber>
    </recommendedName>
    <alternativeName>
        <fullName evidence="5">Exodeoxyribonuclease VII large subunit</fullName>
        <shortName evidence="5">Exonuclease VII large subunit</shortName>
    </alternativeName>
</protein>
<evidence type="ECO:0000256" key="1">
    <source>
        <dbReference type="ARBA" id="ARBA00022490"/>
    </source>
</evidence>
<dbReference type="InterPro" id="IPR020579">
    <property type="entry name" value="Exonuc_VII_lsu_C"/>
</dbReference>
<organism evidence="10 11">
    <name type="scientific">Hoeflea prorocentri</name>
    <dbReference type="NCBI Taxonomy" id="1922333"/>
    <lineage>
        <taxon>Bacteria</taxon>
        <taxon>Pseudomonadati</taxon>
        <taxon>Pseudomonadota</taxon>
        <taxon>Alphaproteobacteria</taxon>
        <taxon>Hyphomicrobiales</taxon>
        <taxon>Rhizobiaceae</taxon>
        <taxon>Hoeflea</taxon>
    </lineage>
</organism>
<dbReference type="InterPro" id="IPR003753">
    <property type="entry name" value="Exonuc_VII_L"/>
</dbReference>
<comment type="subunit">
    <text evidence="5">Heterooligomer composed of large and small subunits.</text>
</comment>
<dbReference type="Proteomes" id="UP001151234">
    <property type="component" value="Unassembled WGS sequence"/>
</dbReference>
<evidence type="ECO:0000259" key="8">
    <source>
        <dbReference type="Pfam" id="PF02601"/>
    </source>
</evidence>
<dbReference type="NCBIfam" id="TIGR00237">
    <property type="entry name" value="xseA"/>
    <property type="match status" value="1"/>
</dbReference>
<keyword evidence="3 5" id="KW-0378">Hydrolase</keyword>
<dbReference type="InterPro" id="IPR025824">
    <property type="entry name" value="OB-fold_nuc-bd_dom"/>
</dbReference>
<feature type="domain" description="Exonuclease VII large subunit C-terminal" evidence="8">
    <location>
        <begin position="133"/>
        <end position="404"/>
    </location>
</feature>
<feature type="domain" description="OB-fold nucleic acid binding" evidence="9">
    <location>
        <begin position="16"/>
        <end position="110"/>
    </location>
</feature>
<keyword evidence="1 5" id="KW-0963">Cytoplasm</keyword>
<feature type="compositionally biased region" description="Basic residues" evidence="7">
    <location>
        <begin position="507"/>
        <end position="516"/>
    </location>
</feature>
<dbReference type="EC" id="3.1.11.6" evidence="5"/>
<reference evidence="10" key="1">
    <citation type="submission" date="2022-11" db="EMBL/GenBank/DDBJ databases">
        <title>Draft genome sequence of Hoeflea poritis E7-10 and Hoeflea prorocentri PM5-8, separated from scleractinian coral Porites lutea and marine dinoflagellate.</title>
        <authorList>
            <person name="Zhang G."/>
            <person name="Wei Q."/>
            <person name="Cai L."/>
        </authorList>
    </citation>
    <scope>NUCLEOTIDE SEQUENCE</scope>
    <source>
        <strain evidence="10">PM5-8</strain>
    </source>
</reference>
<comment type="caution">
    <text evidence="10">The sequence shown here is derived from an EMBL/GenBank/DDBJ whole genome shotgun (WGS) entry which is preliminary data.</text>
</comment>
<dbReference type="GO" id="GO:0009318">
    <property type="term" value="C:exodeoxyribonuclease VII complex"/>
    <property type="evidence" value="ECO:0007669"/>
    <property type="project" value="UniProtKB-UniRule"/>
</dbReference>
<dbReference type="PANTHER" id="PTHR30008">
    <property type="entry name" value="EXODEOXYRIBONUCLEASE 7 LARGE SUBUNIT"/>
    <property type="match status" value="1"/>
</dbReference>
<evidence type="ECO:0000256" key="7">
    <source>
        <dbReference type="SAM" id="MobiDB-lite"/>
    </source>
</evidence>
<dbReference type="GO" id="GO:0006308">
    <property type="term" value="P:DNA catabolic process"/>
    <property type="evidence" value="ECO:0007669"/>
    <property type="project" value="UniProtKB-UniRule"/>
</dbReference>
<name>A0A9X3UN92_9HYPH</name>
<evidence type="ECO:0000259" key="9">
    <source>
        <dbReference type="Pfam" id="PF13742"/>
    </source>
</evidence>
<dbReference type="GO" id="GO:0008855">
    <property type="term" value="F:exodeoxyribonuclease VII activity"/>
    <property type="evidence" value="ECO:0007669"/>
    <property type="project" value="UniProtKB-UniRule"/>
</dbReference>
<accession>A0A9X3UN92</accession>
<dbReference type="AlphaFoldDB" id="A0A9X3UN92"/>
<keyword evidence="11" id="KW-1185">Reference proteome</keyword>
<evidence type="ECO:0000256" key="4">
    <source>
        <dbReference type="ARBA" id="ARBA00022839"/>
    </source>
</evidence>
<keyword evidence="2 5" id="KW-0540">Nuclease</keyword>
<dbReference type="EMBL" id="JAPJZI010000001">
    <property type="protein sequence ID" value="MDA5400139.1"/>
    <property type="molecule type" value="Genomic_DNA"/>
</dbReference>
<evidence type="ECO:0000256" key="2">
    <source>
        <dbReference type="ARBA" id="ARBA00022722"/>
    </source>
</evidence>
<dbReference type="RefSeq" id="WP_267991545.1">
    <property type="nucleotide sequence ID" value="NZ_JAPJZI010000001.1"/>
</dbReference>
<comment type="function">
    <text evidence="5">Bidirectionally degrades single-stranded DNA into large acid-insoluble oligonucleotides, which are then degraded further into small acid-soluble oligonucleotides.</text>
</comment>
<dbReference type="GO" id="GO:0005737">
    <property type="term" value="C:cytoplasm"/>
    <property type="evidence" value="ECO:0007669"/>
    <property type="project" value="UniProtKB-SubCell"/>
</dbReference>
<evidence type="ECO:0000313" key="10">
    <source>
        <dbReference type="EMBL" id="MDA5400139.1"/>
    </source>
</evidence>
<feature type="region of interest" description="Disordered" evidence="7">
    <location>
        <begin position="497"/>
        <end position="528"/>
    </location>
</feature>
<dbReference type="Pfam" id="PF13742">
    <property type="entry name" value="tRNA_anti_2"/>
    <property type="match status" value="1"/>
</dbReference>